<comment type="caution">
    <text evidence="1">The sequence shown here is derived from an EMBL/GenBank/DDBJ whole genome shotgun (WGS) entry which is preliminary data.</text>
</comment>
<gene>
    <name evidence="1" type="ORF">Dda_0811</name>
</gene>
<organism evidence="1 2">
    <name type="scientific">Drechslerella dactyloides</name>
    <name type="common">Nematode-trapping fungus</name>
    <name type="synonym">Arthrobotrys dactyloides</name>
    <dbReference type="NCBI Taxonomy" id="74499"/>
    <lineage>
        <taxon>Eukaryota</taxon>
        <taxon>Fungi</taxon>
        <taxon>Dikarya</taxon>
        <taxon>Ascomycota</taxon>
        <taxon>Pezizomycotina</taxon>
        <taxon>Orbiliomycetes</taxon>
        <taxon>Orbiliales</taxon>
        <taxon>Orbiliaceae</taxon>
        <taxon>Drechslerella</taxon>
    </lineage>
</organism>
<keyword evidence="2" id="KW-1185">Reference proteome</keyword>
<evidence type="ECO:0000313" key="2">
    <source>
        <dbReference type="Proteomes" id="UP001221413"/>
    </source>
</evidence>
<accession>A0AAD6J6B7</accession>
<protein>
    <submittedName>
        <fullName evidence="1">Uncharacterized protein</fullName>
    </submittedName>
</protein>
<sequence length="124" mass="13711">MSTTDQRYAFDESDYYYNVHSGTSDDGGAHLYYYPGGGAHAPLDASSTVTTESLTFDAMTYHPPPPNFGFPPTPSATTLYTDSNVVARGMRSPKRSPEVPRHVSQVDDQLCKCWPANEFRVCHV</sequence>
<dbReference type="Proteomes" id="UP001221413">
    <property type="component" value="Unassembled WGS sequence"/>
</dbReference>
<proteinExistence type="predicted"/>
<dbReference type="AlphaFoldDB" id="A0AAD6J6B7"/>
<name>A0AAD6J6B7_DREDA</name>
<reference evidence="1" key="1">
    <citation type="submission" date="2023-01" db="EMBL/GenBank/DDBJ databases">
        <title>The chitinases involved in constricting ring structure development in the nematode-trapping fungus Drechslerella dactyloides.</title>
        <authorList>
            <person name="Wang R."/>
            <person name="Zhang L."/>
            <person name="Tang P."/>
            <person name="Li S."/>
            <person name="Liang L."/>
        </authorList>
    </citation>
    <scope>NUCLEOTIDE SEQUENCE</scope>
    <source>
        <strain evidence="1">YMF1.00031</strain>
    </source>
</reference>
<evidence type="ECO:0000313" key="1">
    <source>
        <dbReference type="EMBL" id="KAJ6264662.1"/>
    </source>
</evidence>
<dbReference type="EMBL" id="JAQGDS010000001">
    <property type="protein sequence ID" value="KAJ6264662.1"/>
    <property type="molecule type" value="Genomic_DNA"/>
</dbReference>